<dbReference type="PANTHER" id="PTHR33678">
    <property type="entry name" value="BLL1576 PROTEIN"/>
    <property type="match status" value="1"/>
</dbReference>
<accession>A0A9D1L7F1</accession>
<evidence type="ECO:0000313" key="6">
    <source>
        <dbReference type="EMBL" id="HIU26930.1"/>
    </source>
</evidence>
<dbReference type="PANTHER" id="PTHR33678:SF1">
    <property type="entry name" value="BLL1576 PROTEIN"/>
    <property type="match status" value="1"/>
</dbReference>
<gene>
    <name evidence="6" type="ORF">IAD16_00935</name>
</gene>
<feature type="domain" description="Transposase IS66 C-terminal" evidence="5">
    <location>
        <begin position="474"/>
        <end position="514"/>
    </location>
</feature>
<reference evidence="6" key="2">
    <citation type="journal article" date="2021" name="PeerJ">
        <title>Extensive microbial diversity within the chicken gut microbiome revealed by metagenomics and culture.</title>
        <authorList>
            <person name="Gilroy R."/>
            <person name="Ravi A."/>
            <person name="Getino M."/>
            <person name="Pursley I."/>
            <person name="Horton D.L."/>
            <person name="Alikhan N.F."/>
            <person name="Baker D."/>
            <person name="Gharbi K."/>
            <person name="Hall N."/>
            <person name="Watson M."/>
            <person name="Adriaenssens E.M."/>
            <person name="Foster-Nyarko E."/>
            <person name="Jarju S."/>
            <person name="Secka A."/>
            <person name="Antonio M."/>
            <person name="Oren A."/>
            <person name="Chaudhuri R.R."/>
            <person name="La Ragione R."/>
            <person name="Hildebrand F."/>
            <person name="Pallen M.J."/>
        </authorList>
    </citation>
    <scope>NUCLEOTIDE SEQUENCE</scope>
    <source>
        <strain evidence="6">11300</strain>
    </source>
</reference>
<dbReference type="EMBL" id="DVMO01000014">
    <property type="protein sequence ID" value="HIU26930.1"/>
    <property type="molecule type" value="Genomic_DNA"/>
</dbReference>
<dbReference type="InterPro" id="IPR039552">
    <property type="entry name" value="IS66_C"/>
</dbReference>
<feature type="domain" description="Transposase IS66 central" evidence="2">
    <location>
        <begin position="182"/>
        <end position="467"/>
    </location>
</feature>
<evidence type="ECO:0000256" key="1">
    <source>
        <dbReference type="SAM" id="MobiDB-lite"/>
    </source>
</evidence>
<comment type="caution">
    <text evidence="6">The sequence shown here is derived from an EMBL/GenBank/DDBJ whole genome shotgun (WGS) entry which is preliminary data.</text>
</comment>
<dbReference type="Pfam" id="PF13007">
    <property type="entry name" value="LZ_Tnp_IS66"/>
    <property type="match status" value="1"/>
</dbReference>
<evidence type="ECO:0000259" key="5">
    <source>
        <dbReference type="Pfam" id="PF13817"/>
    </source>
</evidence>
<protein>
    <submittedName>
        <fullName evidence="6">IS66 family transposase</fullName>
    </submittedName>
</protein>
<dbReference type="Proteomes" id="UP000824091">
    <property type="component" value="Unassembled WGS sequence"/>
</dbReference>
<proteinExistence type="predicted"/>
<dbReference type="InterPro" id="IPR004291">
    <property type="entry name" value="Transposase_IS66_central"/>
</dbReference>
<organism evidence="6 7">
    <name type="scientific">Candidatus Fimisoma avicola</name>
    <dbReference type="NCBI Taxonomy" id="2840826"/>
    <lineage>
        <taxon>Bacteria</taxon>
        <taxon>Bacillati</taxon>
        <taxon>Bacillota</taxon>
        <taxon>Clostridia</taxon>
        <taxon>Eubacteriales</taxon>
        <taxon>Candidatus Fimisoma</taxon>
    </lineage>
</organism>
<reference evidence="6" key="1">
    <citation type="submission" date="2020-10" db="EMBL/GenBank/DDBJ databases">
        <authorList>
            <person name="Gilroy R."/>
        </authorList>
    </citation>
    <scope>NUCLEOTIDE SEQUENCE</scope>
    <source>
        <strain evidence="6">11300</strain>
    </source>
</reference>
<dbReference type="Pfam" id="PF13005">
    <property type="entry name" value="zf-IS66"/>
    <property type="match status" value="1"/>
</dbReference>
<dbReference type="InterPro" id="IPR024463">
    <property type="entry name" value="Transposase_TnpC_homeodom"/>
</dbReference>
<name>A0A9D1L7F1_9FIRM</name>
<feature type="region of interest" description="Disordered" evidence="1">
    <location>
        <begin position="69"/>
        <end position="89"/>
    </location>
</feature>
<dbReference type="InterPro" id="IPR052344">
    <property type="entry name" value="Transposase-related"/>
</dbReference>
<evidence type="ECO:0000313" key="7">
    <source>
        <dbReference type="Proteomes" id="UP000824091"/>
    </source>
</evidence>
<evidence type="ECO:0000259" key="4">
    <source>
        <dbReference type="Pfam" id="PF13007"/>
    </source>
</evidence>
<sequence length="528" mass="61046">MKQVDLSSMTKEELESFALDTSKKLDEVSAELEYYKELFRSSQAKRFGQRSEKNLIDDGEQLCLFNEAEQEADPSQPEPKAEKACPIRKGKQKGRKEAYLSPLRKAEPIEYVLTEEEQVCPVCGEKLHEMTKRIHREVEIIPAKAVVREHIQYIYSCRNCEKNGTEATIIAAQTRKPLLSGSVLSPSLGGYIIARKYENRDPLDKISKDLKLYGVNIGKATLSNWMMLLTEKYLRTIYERMKEKLLSYDIIQADETTLKVLSDKQRSKSYMWMFRSGEGIAPIVLYHYGDGSRAGHVPETFLKDYRGYLQTDGYAGYGNVNDGIVHVGCLAHARRYYAEALNGLKDKESTHAMRIKEGIAWCDEIFHLDRECRKLLTEEERMEFKRSRMGEAFEGFFAWAEEEFQKPIPKSLYQTALKYTINHKEMLRNSLLDARLEVSNNRSERAIRPFVMGRKNWLFCNTARGAQSSAILYSIVISAKENGLVPSEYLTYLLDHIRRIDLKDTEAIDRLLPWSEQIPEECRRKEKE</sequence>
<dbReference type="AlphaFoldDB" id="A0A9D1L7F1"/>
<dbReference type="Pfam" id="PF03050">
    <property type="entry name" value="DDE_Tnp_IS66"/>
    <property type="match status" value="1"/>
</dbReference>
<evidence type="ECO:0000259" key="2">
    <source>
        <dbReference type="Pfam" id="PF03050"/>
    </source>
</evidence>
<feature type="domain" description="Transposase TnpC homeodomain" evidence="4">
    <location>
        <begin position="35"/>
        <end position="97"/>
    </location>
</feature>
<feature type="domain" description="Transposase IS66 zinc-finger binding" evidence="3">
    <location>
        <begin position="117"/>
        <end position="161"/>
    </location>
</feature>
<evidence type="ECO:0000259" key="3">
    <source>
        <dbReference type="Pfam" id="PF13005"/>
    </source>
</evidence>
<dbReference type="Pfam" id="PF13817">
    <property type="entry name" value="DDE_Tnp_IS66_C"/>
    <property type="match status" value="1"/>
</dbReference>
<dbReference type="NCBIfam" id="NF033517">
    <property type="entry name" value="transpos_IS66"/>
    <property type="match status" value="1"/>
</dbReference>
<dbReference type="InterPro" id="IPR024474">
    <property type="entry name" value="Znf_dom_IS66"/>
</dbReference>